<feature type="compositionally biased region" description="Polar residues" evidence="3">
    <location>
        <begin position="22"/>
        <end position="38"/>
    </location>
</feature>
<dbReference type="Proteomes" id="UP001642720">
    <property type="component" value="Unassembled WGS sequence"/>
</dbReference>
<feature type="region of interest" description="Disordered" evidence="3">
    <location>
        <begin position="893"/>
        <end position="942"/>
    </location>
</feature>
<dbReference type="Gene3D" id="3.80.10.10">
    <property type="entry name" value="Ribonuclease Inhibitor"/>
    <property type="match status" value="3"/>
</dbReference>
<feature type="compositionally biased region" description="Low complexity" evidence="3">
    <location>
        <begin position="256"/>
        <end position="271"/>
    </location>
</feature>
<dbReference type="InterPro" id="IPR053038">
    <property type="entry name" value="RLP_Defense"/>
</dbReference>
<dbReference type="EMBL" id="PPTA01000001">
    <property type="protein sequence ID" value="TFB07381.1"/>
    <property type="molecule type" value="Genomic_DNA"/>
</dbReference>
<feature type="region of interest" description="Disordered" evidence="3">
    <location>
        <begin position="425"/>
        <end position="492"/>
    </location>
</feature>
<dbReference type="PANTHER" id="PTHR48064">
    <property type="entry name" value="OS01G0750400 PROTEIN"/>
    <property type="match status" value="1"/>
</dbReference>
<feature type="compositionally biased region" description="Polar residues" evidence="3">
    <location>
        <begin position="477"/>
        <end position="492"/>
    </location>
</feature>
<evidence type="ECO:0000313" key="4">
    <source>
        <dbReference type="EMBL" id="TFB07381.1"/>
    </source>
</evidence>
<feature type="compositionally biased region" description="Polar residues" evidence="3">
    <location>
        <begin position="333"/>
        <end position="351"/>
    </location>
</feature>
<dbReference type="PROSITE" id="PS51450">
    <property type="entry name" value="LRR"/>
    <property type="match status" value="1"/>
</dbReference>
<evidence type="ECO:0000313" key="5">
    <source>
        <dbReference type="Proteomes" id="UP001642720"/>
    </source>
</evidence>
<dbReference type="InterPro" id="IPR001611">
    <property type="entry name" value="Leu-rich_rpt"/>
</dbReference>
<keyword evidence="2" id="KW-0677">Repeat</keyword>
<protein>
    <submittedName>
        <fullName evidence="4">Leucine-rich repeat-containing protein 40</fullName>
    </submittedName>
</protein>
<dbReference type="Pfam" id="PF13516">
    <property type="entry name" value="LRR_6"/>
    <property type="match status" value="2"/>
</dbReference>
<keyword evidence="1" id="KW-0433">Leucine-rich repeat</keyword>
<dbReference type="PANTHER" id="PTHR48064:SF6">
    <property type="entry name" value="RECEPTOR-LIKE PROTEIN KINASE 2"/>
    <property type="match status" value="1"/>
</dbReference>
<dbReference type="GeneID" id="300572346"/>
<feature type="compositionally biased region" description="Low complexity" evidence="3">
    <location>
        <begin position="284"/>
        <end position="298"/>
    </location>
</feature>
<feature type="compositionally biased region" description="Low complexity" evidence="3">
    <location>
        <begin position="131"/>
        <end position="147"/>
    </location>
</feature>
<dbReference type="InterPro" id="IPR032675">
    <property type="entry name" value="LRR_dom_sf"/>
</dbReference>
<proteinExistence type="predicted"/>
<reference evidence="4 5" key="1">
    <citation type="submission" date="2018-01" db="EMBL/GenBank/DDBJ databases">
        <title>Genome characterization of the sugarcane-associated fungus Trichoderma ghanense CCMA-1212 and their application in lignocelulose bioconversion.</title>
        <authorList>
            <person name="Steindorff A.S."/>
            <person name="Mendes T.D."/>
            <person name="Vilela E.S.D."/>
            <person name="Rodrigues D.S."/>
            <person name="Formighieri E.F."/>
            <person name="Melo I.S."/>
            <person name="Favaro L.C.L."/>
        </authorList>
    </citation>
    <scope>NUCLEOTIDE SEQUENCE [LARGE SCALE GENOMIC DNA]</scope>
    <source>
        <strain evidence="4 5">CCMA-1212</strain>
    </source>
</reference>
<dbReference type="SUPFAM" id="SSF52047">
    <property type="entry name" value="RNI-like"/>
    <property type="match status" value="1"/>
</dbReference>
<feature type="compositionally biased region" description="Polar residues" evidence="3">
    <location>
        <begin position="451"/>
        <end position="460"/>
    </location>
</feature>
<dbReference type="RefSeq" id="XP_073563582.1">
    <property type="nucleotide sequence ID" value="XM_073697896.1"/>
</dbReference>
<feature type="compositionally biased region" description="Low complexity" evidence="3">
    <location>
        <begin position="425"/>
        <end position="450"/>
    </location>
</feature>
<accession>A0ABY2HGW8</accession>
<comment type="caution">
    <text evidence="4">The sequence shown here is derived from an EMBL/GenBank/DDBJ whole genome shotgun (WGS) entry which is preliminary data.</text>
</comment>
<gene>
    <name evidence="4" type="ORF">CCMA1212_000428</name>
</gene>
<keyword evidence="5" id="KW-1185">Reference proteome</keyword>
<dbReference type="InterPro" id="IPR003591">
    <property type="entry name" value="Leu-rich_rpt_typical-subtyp"/>
</dbReference>
<feature type="compositionally biased region" description="Low complexity" evidence="3">
    <location>
        <begin position="925"/>
        <end position="939"/>
    </location>
</feature>
<dbReference type="SMART" id="SM00369">
    <property type="entry name" value="LRR_TYP"/>
    <property type="match status" value="11"/>
</dbReference>
<feature type="compositionally biased region" description="Basic and acidic residues" evidence="3">
    <location>
        <begin position="9"/>
        <end position="21"/>
    </location>
</feature>
<sequence>RPCKIHHLGRTDQIDARHPETHPSSPGRFSSQAQTHHLQGTHVKMDTSQRRVSGIPRPSRLPRPVSGIVQPAPPSPAASSTSSLRPRGSRDSLAGDASSGRDIQNPKLRASASRGQLRPSASTTNGRAPALRNSTSNTSLRSSSSRTPATKPAVAPVSKPVRAVSSSNKRWSTTTNAPVAQYKPWAEPAESERDAFEAEADTTEPSNDILTSYLNDPAGVQDPMEHHESPVSSPGRSTPQIASPRPSLSERTVETLSQLPSSPALSKKSSSFFDSIRPTSRAESSTSRPGSSYTSGGSAAHSSRPGSSAAADDIGFSNPRMSSANLFNRRRSVISSTSDRTPTAASNSSQRLRPASRASGVISKPSASMPDVRSPSPTKLGKAPTKPTPKPAQKAAVQPAKKRTSMYGLNKKASLQALDAGDHAAASSSSWDGTIAAPAPAAKESAAEPEQPTQRSSTALRDQIAKAKAARRAAMKQTPSAASTTNDVAAPSNSGFDYDAAFDDPFNLNKGQDAGQQVLKQRIGAARTSGKLNIAALGLKEIPGEVLKMYDLETIGAGGSWAESVELTRLIAADNEIETLDDAAFPDLSPEELENDEEGRGNIFGGLETIDMHGNRLVAIPMGFRRFTQLTTLNLSSNRLENGCLEIIAQMTAVRDLKLAKNNLSGPLYPGLADLSTLEVLDIHGNQVTALPPNIERLSRLRVLNLSENGFESLPFEGLSKLPLTELDVKKNKLSGTLIEEPIGSLPMLQSLDISVNRLVRLVPADASISLPVVHTLTLSMNRLQELPDMASWTSLITLAADANNISSIPLSFTSLEKVRQADLSSNDIRVVPPEISRMDSLTTLRLSGNPLRDKKFASASTDEIKEALSARLEPPPPYEEPVSQAPIATIITPPDAEKKQQPDKVSTIAAEDTDSRSEGDEDFATPPTSAPHSPTRSRAQTVVKETWQVKPGGLLDRSRTEASSLSPEMCAELSRSYQIRQAQLHHNLLSAFPGSLQFFSQTLTSLSLGHNKLSGEAYLAEELSLPALTELNLSSNTITSLGPLTKFLKAPALEKIDVSLNRLTALPLDLKQSFPSLKVLLASNNQLTELDPATIKGLKVVDVSSNDIAHLDPRLGLLGGKDGLERLEVAGNRFKVPKWNILDKGTAATMRWLRGRVPAAEMEEWRAENGEDDDSDLD</sequence>
<feature type="compositionally biased region" description="Polar residues" evidence="3">
    <location>
        <begin position="164"/>
        <end position="178"/>
    </location>
</feature>
<name>A0ABY2HGW8_9HYPO</name>
<feature type="non-terminal residue" evidence="4">
    <location>
        <position position="1"/>
    </location>
</feature>
<feature type="region of interest" description="Disordered" evidence="3">
    <location>
        <begin position="1"/>
        <end position="406"/>
    </location>
</feature>
<organism evidence="4 5">
    <name type="scientific">Trichoderma ghanense</name>
    <dbReference type="NCBI Taxonomy" id="65468"/>
    <lineage>
        <taxon>Eukaryota</taxon>
        <taxon>Fungi</taxon>
        <taxon>Dikarya</taxon>
        <taxon>Ascomycota</taxon>
        <taxon>Pezizomycotina</taxon>
        <taxon>Sordariomycetes</taxon>
        <taxon>Hypocreomycetidae</taxon>
        <taxon>Hypocreales</taxon>
        <taxon>Hypocreaceae</taxon>
        <taxon>Trichoderma</taxon>
    </lineage>
</organism>
<evidence type="ECO:0000256" key="2">
    <source>
        <dbReference type="ARBA" id="ARBA00022737"/>
    </source>
</evidence>
<evidence type="ECO:0000256" key="1">
    <source>
        <dbReference type="ARBA" id="ARBA00022614"/>
    </source>
</evidence>
<feature type="compositionally biased region" description="Polar residues" evidence="3">
    <location>
        <begin position="230"/>
        <end position="241"/>
    </location>
</feature>
<feature type="compositionally biased region" description="Polar residues" evidence="3">
    <location>
        <begin position="203"/>
        <end position="214"/>
    </location>
</feature>
<dbReference type="SMART" id="SM00364">
    <property type="entry name" value="LRR_BAC"/>
    <property type="match status" value="7"/>
</dbReference>
<evidence type="ECO:0000256" key="3">
    <source>
        <dbReference type="SAM" id="MobiDB-lite"/>
    </source>
</evidence>